<dbReference type="RefSeq" id="WP_243069978.1">
    <property type="nucleotide sequence ID" value="NZ_JAIVFL010000001.1"/>
</dbReference>
<keyword evidence="2" id="KW-1185">Reference proteome</keyword>
<gene>
    <name evidence="1" type="ORF">K9U37_00100</name>
</gene>
<name>A0ABS9YQ75_9MYCO</name>
<proteinExistence type="predicted"/>
<dbReference type="Proteomes" id="UP001139068">
    <property type="component" value="Unassembled WGS sequence"/>
</dbReference>
<comment type="caution">
    <text evidence="1">The sequence shown here is derived from an EMBL/GenBank/DDBJ whole genome shotgun (WGS) entry which is preliminary data.</text>
</comment>
<dbReference type="EMBL" id="JAIVFL010000001">
    <property type="protein sequence ID" value="MCI4673440.1"/>
    <property type="molecule type" value="Genomic_DNA"/>
</dbReference>
<accession>A0ABS9YQ75</accession>
<dbReference type="SUPFAM" id="SSF56349">
    <property type="entry name" value="DNA breaking-rejoining enzymes"/>
    <property type="match status" value="1"/>
</dbReference>
<protein>
    <submittedName>
        <fullName evidence="1">Uncharacterized protein</fullName>
    </submittedName>
</protein>
<evidence type="ECO:0000313" key="1">
    <source>
        <dbReference type="EMBL" id="MCI4673440.1"/>
    </source>
</evidence>
<organism evidence="1 2">
    <name type="scientific">Candidatus Mycolicibacterium alkanivorans</name>
    <dbReference type="NCBI Taxonomy" id="2954114"/>
    <lineage>
        <taxon>Bacteria</taxon>
        <taxon>Bacillati</taxon>
        <taxon>Actinomycetota</taxon>
        <taxon>Actinomycetes</taxon>
        <taxon>Mycobacteriales</taxon>
        <taxon>Mycobacteriaceae</taxon>
        <taxon>Mycolicibacterium</taxon>
    </lineage>
</organism>
<dbReference type="InterPro" id="IPR011010">
    <property type="entry name" value="DNA_brk_join_enz"/>
</dbReference>
<evidence type="ECO:0000313" key="2">
    <source>
        <dbReference type="Proteomes" id="UP001139068"/>
    </source>
</evidence>
<reference evidence="1" key="1">
    <citation type="journal article" date="2022" name="ISME J.">
        <title>Identification of active gaseous-alkane degraders at natural gas seeps.</title>
        <authorList>
            <person name="Farhan Ul Haque M."/>
            <person name="Hernandez M."/>
            <person name="Crombie A.T."/>
            <person name="Murrell J.C."/>
        </authorList>
    </citation>
    <scope>NUCLEOTIDE SEQUENCE</scope>
    <source>
        <strain evidence="1">ANDR5</strain>
    </source>
</reference>
<sequence>MRDNAVQLSQLRQADIDQWLLTGPPTLRREIADFLGWTAARKLAPPLTLADAAHREGPALSEQDYWRLAQRLLHDPDIVTVDRVAGSFVLLYGQQLSRIAAMTRSQVHDRGDNLSIRFGTGDVEVAEPLAGFVRAHLDAPRRHTSIAAPPDSNWLFPGHLPSRPITPARLGQRLAQLGIDCQTGRRAAML</sequence>